<dbReference type="EMBL" id="JAGPXD010000001">
    <property type="protein sequence ID" value="KAH7374716.1"/>
    <property type="molecule type" value="Genomic_DNA"/>
</dbReference>
<evidence type="ECO:0000313" key="2">
    <source>
        <dbReference type="EMBL" id="KAH7374716.1"/>
    </source>
</evidence>
<dbReference type="SUPFAM" id="SSF51735">
    <property type="entry name" value="NAD(P)-binding Rossmann-fold domains"/>
    <property type="match status" value="1"/>
</dbReference>
<dbReference type="InterPro" id="IPR051207">
    <property type="entry name" value="ComplexI_NDUFA9_subunit"/>
</dbReference>
<gene>
    <name evidence="2" type="ORF">B0T11DRAFT_2841</name>
</gene>
<dbReference type="GO" id="GO:0005739">
    <property type="term" value="C:mitochondrion"/>
    <property type="evidence" value="ECO:0007669"/>
    <property type="project" value="TreeGrafter"/>
</dbReference>
<dbReference type="InterPro" id="IPR001509">
    <property type="entry name" value="Epimerase_deHydtase"/>
</dbReference>
<dbReference type="Proteomes" id="UP000813385">
    <property type="component" value="Unassembled WGS sequence"/>
</dbReference>
<dbReference type="Gene3D" id="3.40.50.720">
    <property type="entry name" value="NAD(P)-binding Rossmann-like Domain"/>
    <property type="match status" value="1"/>
</dbReference>
<organism evidence="2 3">
    <name type="scientific">Plectosphaerella cucumerina</name>
    <dbReference type="NCBI Taxonomy" id="40658"/>
    <lineage>
        <taxon>Eukaryota</taxon>
        <taxon>Fungi</taxon>
        <taxon>Dikarya</taxon>
        <taxon>Ascomycota</taxon>
        <taxon>Pezizomycotina</taxon>
        <taxon>Sordariomycetes</taxon>
        <taxon>Hypocreomycetidae</taxon>
        <taxon>Glomerellales</taxon>
        <taxon>Plectosphaerellaceae</taxon>
        <taxon>Plectosphaerella</taxon>
    </lineage>
</organism>
<dbReference type="PANTHER" id="PTHR12126">
    <property type="entry name" value="NADH-UBIQUINONE OXIDOREDUCTASE 39 KDA SUBUNIT-RELATED"/>
    <property type="match status" value="1"/>
</dbReference>
<dbReference type="InterPro" id="IPR036291">
    <property type="entry name" value="NAD(P)-bd_dom_sf"/>
</dbReference>
<dbReference type="PANTHER" id="PTHR12126:SF16">
    <property type="entry name" value="MIOREX COMPLEX COMPONENT 2"/>
    <property type="match status" value="1"/>
</dbReference>
<reference evidence="2" key="1">
    <citation type="journal article" date="2021" name="Nat. Commun.">
        <title>Genetic determinants of endophytism in the Arabidopsis root mycobiome.</title>
        <authorList>
            <person name="Mesny F."/>
            <person name="Miyauchi S."/>
            <person name="Thiergart T."/>
            <person name="Pickel B."/>
            <person name="Atanasova L."/>
            <person name="Karlsson M."/>
            <person name="Huettel B."/>
            <person name="Barry K.W."/>
            <person name="Haridas S."/>
            <person name="Chen C."/>
            <person name="Bauer D."/>
            <person name="Andreopoulos W."/>
            <person name="Pangilinan J."/>
            <person name="LaButti K."/>
            <person name="Riley R."/>
            <person name="Lipzen A."/>
            <person name="Clum A."/>
            <person name="Drula E."/>
            <person name="Henrissat B."/>
            <person name="Kohler A."/>
            <person name="Grigoriev I.V."/>
            <person name="Martin F.M."/>
            <person name="Hacquard S."/>
        </authorList>
    </citation>
    <scope>NUCLEOTIDE SEQUENCE</scope>
    <source>
        <strain evidence="2">MPI-CAGE-AT-0016</strain>
    </source>
</reference>
<feature type="domain" description="NAD-dependent epimerase/dehydratase" evidence="1">
    <location>
        <begin position="10"/>
        <end position="86"/>
    </location>
</feature>
<protein>
    <submittedName>
        <fullName evidence="2">NAD dependent epimerase/dehydratase family protein</fullName>
    </submittedName>
</protein>
<dbReference type="Pfam" id="PF01370">
    <property type="entry name" value="Epimerase"/>
    <property type="match status" value="1"/>
</dbReference>
<comment type="caution">
    <text evidence="2">The sequence shown here is derived from an EMBL/GenBank/DDBJ whole genome shotgun (WGS) entry which is preliminary data.</text>
</comment>
<keyword evidence="3" id="KW-1185">Reference proteome</keyword>
<accession>A0A8K0X7C6</accession>
<dbReference type="GO" id="GO:0044877">
    <property type="term" value="F:protein-containing complex binding"/>
    <property type="evidence" value="ECO:0007669"/>
    <property type="project" value="TreeGrafter"/>
</dbReference>
<sequence>MSKAAAKKLVVCGGSGFVGSRICKYAVQRGWEVTSVSRSGEPKWDTVTSSASPPPWARNVTWERADILRPATYAPLLKGADYVVHTMGILLEADYKGLVSGRESPIAGFQKVFAPVKDRGVRSPLEQKAGEEDIRPADPRDQFSYEIMNRDSAIMLAKQAAAENAGAFLYLSAAGGAPVLPARYITTKREAESAISTEFPRMRGVFLRAPFMYDSSRSFTLPMAAMTFGGTLFNSVTRGAFSGFLGAAAAKPLPVETVAEAAVEALGDETTRGPVEVPEIEALASKAWRKTML</sequence>
<name>A0A8K0X7C6_9PEZI</name>
<dbReference type="OrthoDB" id="276721at2759"/>
<evidence type="ECO:0000259" key="1">
    <source>
        <dbReference type="Pfam" id="PF01370"/>
    </source>
</evidence>
<proteinExistence type="predicted"/>
<dbReference type="AlphaFoldDB" id="A0A8K0X7C6"/>
<evidence type="ECO:0000313" key="3">
    <source>
        <dbReference type="Proteomes" id="UP000813385"/>
    </source>
</evidence>